<name>A0ABP6W7P9_9ACTN</name>
<gene>
    <name evidence="1" type="ORF">GCM10022235_14490</name>
</gene>
<sequence length="81" mass="8386">MLIDCDACAMRGPGCRDCVVSVVLGMPPEQTSLRIDDEELAALDVLAQSGLVPPLRLVHAVSSIELPADGQQGPQASADTA</sequence>
<keyword evidence="2" id="KW-1185">Reference proteome</keyword>
<dbReference type="RefSeq" id="WP_343980745.1">
    <property type="nucleotide sequence ID" value="NZ_BAABAA010000001.1"/>
</dbReference>
<dbReference type="EMBL" id="BAABAA010000001">
    <property type="protein sequence ID" value="GAA3547870.1"/>
    <property type="molecule type" value="Genomic_DNA"/>
</dbReference>
<evidence type="ECO:0000313" key="2">
    <source>
        <dbReference type="Proteomes" id="UP001501222"/>
    </source>
</evidence>
<proteinExistence type="predicted"/>
<evidence type="ECO:0000313" key="1">
    <source>
        <dbReference type="EMBL" id="GAA3547870.1"/>
    </source>
</evidence>
<accession>A0ABP6W7P9</accession>
<protein>
    <submittedName>
        <fullName evidence="1">Uncharacterized protein</fullName>
    </submittedName>
</protein>
<comment type="caution">
    <text evidence="1">The sequence shown here is derived from an EMBL/GenBank/DDBJ whole genome shotgun (WGS) entry which is preliminary data.</text>
</comment>
<organism evidence="1 2">
    <name type="scientific">Kribbella ginsengisoli</name>
    <dbReference type="NCBI Taxonomy" id="363865"/>
    <lineage>
        <taxon>Bacteria</taxon>
        <taxon>Bacillati</taxon>
        <taxon>Actinomycetota</taxon>
        <taxon>Actinomycetes</taxon>
        <taxon>Propionibacteriales</taxon>
        <taxon>Kribbellaceae</taxon>
        <taxon>Kribbella</taxon>
    </lineage>
</organism>
<reference evidence="2" key="1">
    <citation type="journal article" date="2019" name="Int. J. Syst. Evol. Microbiol.">
        <title>The Global Catalogue of Microorganisms (GCM) 10K type strain sequencing project: providing services to taxonomists for standard genome sequencing and annotation.</title>
        <authorList>
            <consortium name="The Broad Institute Genomics Platform"/>
            <consortium name="The Broad Institute Genome Sequencing Center for Infectious Disease"/>
            <person name="Wu L."/>
            <person name="Ma J."/>
        </authorList>
    </citation>
    <scope>NUCLEOTIDE SEQUENCE [LARGE SCALE GENOMIC DNA]</scope>
    <source>
        <strain evidence="2">JCM 16928</strain>
    </source>
</reference>
<dbReference type="Proteomes" id="UP001501222">
    <property type="component" value="Unassembled WGS sequence"/>
</dbReference>